<sequence length="375" mass="42057">MTDIYGGATMTIFADGAADDNAGMISPRADSHESGPIFNDGGSFDRLVNRSLLSTRAWIFQERFMSRRILHITSEQMVWECRSCHIAESAPSLPQNGVPWLEGLVKTLRGFILSQSALMDYWPRLVEEYTQRKLTLGKDKLPALSGLAKYIATRTKDSTSEDYIAGMWSESLKTDLLWESFWDDPDHLPKRPTEWRAPTWSWASIDGPVVYSKADTILQNDEDFEPTYGGVGDPHVTLRGHDRYGQITAANLLLKGDARWVKVSRPSGPSLRQWQWEVYSRSEPTERIGIFTQDVEGEIPLDGIAMCLRAAHSDTLGSICLFLAPVEIDGEPAGIFYRRIGIGSLETVVDSEADWDVLDFILEDLGQYPPNHLPS</sequence>
<organism evidence="1 2">
    <name type="scientific">Cladonia borealis</name>
    <dbReference type="NCBI Taxonomy" id="184061"/>
    <lineage>
        <taxon>Eukaryota</taxon>
        <taxon>Fungi</taxon>
        <taxon>Dikarya</taxon>
        <taxon>Ascomycota</taxon>
        <taxon>Pezizomycotina</taxon>
        <taxon>Lecanoromycetes</taxon>
        <taxon>OSLEUM clade</taxon>
        <taxon>Lecanoromycetidae</taxon>
        <taxon>Lecanorales</taxon>
        <taxon>Lecanorineae</taxon>
        <taxon>Cladoniaceae</taxon>
        <taxon>Cladonia</taxon>
    </lineage>
</organism>
<evidence type="ECO:0008006" key="3">
    <source>
        <dbReference type="Google" id="ProtNLM"/>
    </source>
</evidence>
<dbReference type="PANTHER" id="PTHR33112">
    <property type="entry name" value="DOMAIN PROTEIN, PUTATIVE-RELATED"/>
    <property type="match status" value="1"/>
</dbReference>
<protein>
    <recommendedName>
        <fullName evidence="3">Heterokaryon incompatibility domain-containing protein</fullName>
    </recommendedName>
</protein>
<dbReference type="EMBL" id="JAFEKC020000019">
    <property type="protein sequence ID" value="KAK0509100.1"/>
    <property type="molecule type" value="Genomic_DNA"/>
</dbReference>
<evidence type="ECO:0000313" key="1">
    <source>
        <dbReference type="EMBL" id="KAK0509100.1"/>
    </source>
</evidence>
<dbReference type="AlphaFoldDB" id="A0AA39V6Y8"/>
<dbReference type="Proteomes" id="UP001166286">
    <property type="component" value="Unassembled WGS sequence"/>
</dbReference>
<proteinExistence type="predicted"/>
<gene>
    <name evidence="1" type="ORF">JMJ35_008471</name>
</gene>
<accession>A0AA39V6Y8</accession>
<keyword evidence="2" id="KW-1185">Reference proteome</keyword>
<comment type="caution">
    <text evidence="1">The sequence shown here is derived from an EMBL/GenBank/DDBJ whole genome shotgun (WGS) entry which is preliminary data.</text>
</comment>
<dbReference type="PANTHER" id="PTHR33112:SF16">
    <property type="entry name" value="HETEROKARYON INCOMPATIBILITY DOMAIN-CONTAINING PROTEIN"/>
    <property type="match status" value="1"/>
</dbReference>
<name>A0AA39V6Y8_9LECA</name>
<evidence type="ECO:0000313" key="2">
    <source>
        <dbReference type="Proteomes" id="UP001166286"/>
    </source>
</evidence>
<reference evidence="1" key="1">
    <citation type="submission" date="2023-03" db="EMBL/GenBank/DDBJ databases">
        <title>Complete genome of Cladonia borealis.</title>
        <authorList>
            <person name="Park H."/>
        </authorList>
    </citation>
    <scope>NUCLEOTIDE SEQUENCE</scope>
    <source>
        <strain evidence="1">ANT050790</strain>
    </source>
</reference>